<dbReference type="InterPro" id="IPR011705">
    <property type="entry name" value="BACK"/>
</dbReference>
<protein>
    <submittedName>
        <fullName evidence="4">Serine-enriched protein-like protein</fullName>
    </submittedName>
</protein>
<reference evidence="4" key="2">
    <citation type="submission" date="2018-11" db="EMBL/GenBank/DDBJ databases">
        <title>Trombidioid mite genomics.</title>
        <authorList>
            <person name="Dong X."/>
        </authorList>
    </citation>
    <scope>NUCLEOTIDE SEQUENCE</scope>
    <source>
        <strain evidence="4">UoL-WK</strain>
    </source>
</reference>
<dbReference type="Pfam" id="PF07534">
    <property type="entry name" value="TLD"/>
    <property type="match status" value="1"/>
</dbReference>
<evidence type="ECO:0000313" key="5">
    <source>
        <dbReference type="Proteomes" id="UP000285301"/>
    </source>
</evidence>
<dbReference type="Gene3D" id="1.25.40.420">
    <property type="match status" value="1"/>
</dbReference>
<feature type="non-terminal residue" evidence="4">
    <location>
        <position position="455"/>
    </location>
</feature>
<reference evidence="4 5" key="1">
    <citation type="journal article" date="2018" name="Gigascience">
        <title>Genomes of trombidid mites reveal novel predicted allergens and laterally-transferred genes associated with secondary metabolism.</title>
        <authorList>
            <person name="Dong X."/>
            <person name="Chaisiri K."/>
            <person name="Xia D."/>
            <person name="Armstrong S.D."/>
            <person name="Fang Y."/>
            <person name="Donnelly M.J."/>
            <person name="Kadowaki T."/>
            <person name="McGarry J.W."/>
            <person name="Darby A.C."/>
            <person name="Makepeace B.L."/>
        </authorList>
    </citation>
    <scope>NUCLEOTIDE SEQUENCE [LARGE SCALE GENOMIC DNA]</scope>
    <source>
        <strain evidence="4">UoL-WK</strain>
    </source>
</reference>
<dbReference type="EMBL" id="NCKU01000611">
    <property type="protein sequence ID" value="RWS14833.1"/>
    <property type="molecule type" value="Genomic_DNA"/>
</dbReference>
<dbReference type="SUPFAM" id="SSF54695">
    <property type="entry name" value="POZ domain"/>
    <property type="match status" value="1"/>
</dbReference>
<dbReference type="InterPro" id="IPR011333">
    <property type="entry name" value="SKP1/BTB/POZ_sf"/>
</dbReference>
<dbReference type="InterPro" id="IPR006571">
    <property type="entry name" value="TLDc_dom"/>
</dbReference>
<name>A0A3S3R284_9ACAR</name>
<dbReference type="EMBL" id="NCKU01000590">
    <property type="protein sequence ID" value="RWS14924.1"/>
    <property type="molecule type" value="Genomic_DNA"/>
</dbReference>
<dbReference type="PANTHER" id="PTHR24410">
    <property type="entry name" value="HL07962P-RELATED"/>
    <property type="match status" value="1"/>
</dbReference>
<evidence type="ECO:0000259" key="1">
    <source>
        <dbReference type="PROSITE" id="PS51886"/>
    </source>
</evidence>
<dbReference type="PANTHER" id="PTHR24410:SF34">
    <property type="entry name" value="LD40565P"/>
    <property type="match status" value="1"/>
</dbReference>
<dbReference type="InterPro" id="IPR051481">
    <property type="entry name" value="BTB-POZ/Galectin-3-binding"/>
</dbReference>
<sequence length="455" mass="51286">MGSRNVSSSSLPSVRHFDKFLADKATLGISRLLEDLESLLNDRESSDVLLIAGREEIPLYAHRESRGVERSALLRVLRKSMHSTVECELRSIDFYITCLQIILEDSNVFEVLAISYELGIDDLRQLCEEHIRNALCIHNSLLFLPLALELEKRIPEAKCGRYFKDRCTAYIGENALECIKTPAFLNLPKEALIHLVSSDCLALEEEDVWRAVLSWAKQNAGVTQPTAHWTEEERTRICQQLSGVINHVRILLIDSQVFAEEVEPTGAVPMEISLERYRFAALPNKFGHTEDRRVQPRTSLKLFQSSQILTGERLQYQRILNSWYGVSKQVWRLLFRASTHGYSSDSFHHHCDGHSPTYVLVCGTNGEVCGGFSDVPWSTPSSSRGKYVASEKAFIFTLINNSDVPPTKFEVVKKAFAIVNHPDYGPVFGAGADLSISSNCNTNMESYSNLPHSFD</sequence>
<dbReference type="EMBL" id="NCKU01000091">
    <property type="protein sequence ID" value="RWS17347.1"/>
    <property type="molecule type" value="Genomic_DNA"/>
</dbReference>
<dbReference type="STRING" id="1965070.A0A3S3R284"/>
<gene>
    <name evidence="2" type="ORF">B4U79_02779</name>
    <name evidence="3" type="ORF">B4U79_03079</name>
    <name evidence="4" type="ORF">B4U79_07155</name>
</gene>
<evidence type="ECO:0000313" key="4">
    <source>
        <dbReference type="EMBL" id="RWS17347.1"/>
    </source>
</evidence>
<dbReference type="OrthoDB" id="25620at2759"/>
<accession>A0A3S3R284</accession>
<organism evidence="4 5">
    <name type="scientific">Dinothrombium tinctorium</name>
    <dbReference type="NCBI Taxonomy" id="1965070"/>
    <lineage>
        <taxon>Eukaryota</taxon>
        <taxon>Metazoa</taxon>
        <taxon>Ecdysozoa</taxon>
        <taxon>Arthropoda</taxon>
        <taxon>Chelicerata</taxon>
        <taxon>Arachnida</taxon>
        <taxon>Acari</taxon>
        <taxon>Acariformes</taxon>
        <taxon>Trombidiformes</taxon>
        <taxon>Prostigmata</taxon>
        <taxon>Anystina</taxon>
        <taxon>Parasitengona</taxon>
        <taxon>Trombidioidea</taxon>
        <taxon>Trombidiidae</taxon>
        <taxon>Dinothrombium</taxon>
    </lineage>
</organism>
<keyword evidence="5" id="KW-1185">Reference proteome</keyword>
<dbReference type="Pfam" id="PF07707">
    <property type="entry name" value="BACK"/>
    <property type="match status" value="1"/>
</dbReference>
<dbReference type="AlphaFoldDB" id="A0A3S3R284"/>
<evidence type="ECO:0000313" key="2">
    <source>
        <dbReference type="EMBL" id="RWS14833.1"/>
    </source>
</evidence>
<feature type="domain" description="TLDc" evidence="1">
    <location>
        <begin position="307"/>
        <end position="455"/>
    </location>
</feature>
<dbReference type="Gene3D" id="3.30.710.10">
    <property type="entry name" value="Potassium Channel Kv1.1, Chain A"/>
    <property type="match status" value="1"/>
</dbReference>
<dbReference type="SMART" id="SM00584">
    <property type="entry name" value="TLDc"/>
    <property type="match status" value="1"/>
</dbReference>
<proteinExistence type="predicted"/>
<dbReference type="PROSITE" id="PS51886">
    <property type="entry name" value="TLDC"/>
    <property type="match status" value="1"/>
</dbReference>
<evidence type="ECO:0000313" key="3">
    <source>
        <dbReference type="EMBL" id="RWS14924.1"/>
    </source>
</evidence>
<dbReference type="SMART" id="SM00875">
    <property type="entry name" value="BACK"/>
    <property type="match status" value="1"/>
</dbReference>
<comment type="caution">
    <text evidence="4">The sequence shown here is derived from an EMBL/GenBank/DDBJ whole genome shotgun (WGS) entry which is preliminary data.</text>
</comment>
<dbReference type="Proteomes" id="UP000285301">
    <property type="component" value="Unassembled WGS sequence"/>
</dbReference>